<organism evidence="3 4">
    <name type="scientific">Roseibium marinum</name>
    <dbReference type="NCBI Taxonomy" id="281252"/>
    <lineage>
        <taxon>Bacteria</taxon>
        <taxon>Pseudomonadati</taxon>
        <taxon>Pseudomonadota</taxon>
        <taxon>Alphaproteobacteria</taxon>
        <taxon>Hyphomicrobiales</taxon>
        <taxon>Stappiaceae</taxon>
        <taxon>Roseibium</taxon>
    </lineage>
</organism>
<evidence type="ECO:0000313" key="3">
    <source>
        <dbReference type="EMBL" id="POF29025.1"/>
    </source>
</evidence>
<evidence type="ECO:0000259" key="2">
    <source>
        <dbReference type="Pfam" id="PF08239"/>
    </source>
</evidence>
<accession>A0A2S3UMV2</accession>
<dbReference type="Proteomes" id="UP000236959">
    <property type="component" value="Unassembled WGS sequence"/>
</dbReference>
<feature type="domain" description="SH3b" evidence="2">
    <location>
        <begin position="342"/>
        <end position="392"/>
    </location>
</feature>
<name>A0A2S3UMV2_9HYPH</name>
<proteinExistence type="predicted"/>
<dbReference type="InterPro" id="IPR003646">
    <property type="entry name" value="SH3-like_bac-type"/>
</dbReference>
<gene>
    <name evidence="3" type="ORF">CLV41_11029</name>
</gene>
<feature type="compositionally biased region" description="Basic and acidic residues" evidence="1">
    <location>
        <begin position="72"/>
        <end position="87"/>
    </location>
</feature>
<protein>
    <submittedName>
        <fullName evidence="3">SH3 domain-containing protein</fullName>
    </submittedName>
</protein>
<keyword evidence="4" id="KW-1185">Reference proteome</keyword>
<evidence type="ECO:0000256" key="1">
    <source>
        <dbReference type="SAM" id="MobiDB-lite"/>
    </source>
</evidence>
<dbReference type="EMBL" id="PPCN01000010">
    <property type="protein sequence ID" value="POF29025.1"/>
    <property type="molecule type" value="Genomic_DNA"/>
</dbReference>
<feature type="region of interest" description="Disordered" evidence="1">
    <location>
        <begin position="1"/>
        <end position="125"/>
    </location>
</feature>
<dbReference type="AlphaFoldDB" id="A0A2S3UMV2"/>
<dbReference type="Gene3D" id="2.30.30.40">
    <property type="entry name" value="SH3 Domains"/>
    <property type="match status" value="1"/>
</dbReference>
<feature type="compositionally biased region" description="Basic and acidic residues" evidence="1">
    <location>
        <begin position="29"/>
        <end position="40"/>
    </location>
</feature>
<dbReference type="Pfam" id="PF08239">
    <property type="entry name" value="SH3_3"/>
    <property type="match status" value="1"/>
</dbReference>
<sequence length="398" mass="40629">MYSFSAPATACDPFPDNSADTANLPATKSDLRLVEIRKPATDGPQADEGSSPHGLAEKILQMHAMADGPDPEETRRPKLVSSEKEAALEIPRVFQRTNKSDTPPELDHVTAGSAKSGHPSSEPVRHGPGFRALIASTLVIIACGGGALALAMTGLLGNSESSSKEIAAQLTAAETTIERLIEEAAPDPGSSTPDLAATELAGTADANGLQIARAKDKLREAFAAQGLTAATPLNSATAVDTNAAGSPEGKIQARLDLRQISVPAAAAESATQDLPVLAAPANAVPVNSAQTSASEAGPAVGATQAMSVQEVSEADGNAAAAVTGETRNADPSFPNSGKIAAAVNLRQSADKNAEILAVIPAGADVRFGDCGAWWCGIQFEGQTGYVGQKFLEKAPQVD</sequence>
<dbReference type="RefSeq" id="WP_170107264.1">
    <property type="nucleotide sequence ID" value="NZ_PPCN01000010.1"/>
</dbReference>
<evidence type="ECO:0000313" key="4">
    <source>
        <dbReference type="Proteomes" id="UP000236959"/>
    </source>
</evidence>
<reference evidence="3 4" key="1">
    <citation type="submission" date="2018-01" db="EMBL/GenBank/DDBJ databases">
        <title>Genomic Encyclopedia of Archaeal and Bacterial Type Strains, Phase II (KMG-II): from individual species to whole genera.</title>
        <authorList>
            <person name="Goeker M."/>
        </authorList>
    </citation>
    <scope>NUCLEOTIDE SEQUENCE [LARGE SCALE GENOMIC DNA]</scope>
    <source>
        <strain evidence="3 4">DSM 17023</strain>
    </source>
</reference>
<comment type="caution">
    <text evidence="3">The sequence shown here is derived from an EMBL/GenBank/DDBJ whole genome shotgun (WGS) entry which is preliminary data.</text>
</comment>